<comment type="cofactor">
    <cofactor evidence="1">
        <name>Zn(2+)</name>
        <dbReference type="ChEBI" id="CHEBI:29105"/>
    </cofactor>
</comment>
<feature type="compositionally biased region" description="Basic and acidic residues" evidence="9">
    <location>
        <begin position="324"/>
        <end position="335"/>
    </location>
</feature>
<evidence type="ECO:0000256" key="1">
    <source>
        <dbReference type="ARBA" id="ARBA00001947"/>
    </source>
</evidence>
<feature type="binding site" evidence="7">
    <location>
        <position position="178"/>
    </location>
    <ligand>
        <name>Zn(2+)</name>
        <dbReference type="ChEBI" id="CHEBI:29105"/>
    </ligand>
</feature>
<organism evidence="11 12">
    <name type="scientific">Phomopsis amygdali</name>
    <name type="common">Fusicoccum amygdali</name>
    <dbReference type="NCBI Taxonomy" id="1214568"/>
    <lineage>
        <taxon>Eukaryota</taxon>
        <taxon>Fungi</taxon>
        <taxon>Dikarya</taxon>
        <taxon>Ascomycota</taxon>
        <taxon>Pezizomycotina</taxon>
        <taxon>Sordariomycetes</taxon>
        <taxon>Sordariomycetidae</taxon>
        <taxon>Diaporthales</taxon>
        <taxon>Diaporthaceae</taxon>
        <taxon>Diaporthe</taxon>
    </lineage>
</organism>
<dbReference type="Gene3D" id="3.40.50.1220">
    <property type="entry name" value="TPP-binding domain"/>
    <property type="match status" value="1"/>
</dbReference>
<keyword evidence="8" id="KW-0175">Coiled coil</keyword>
<dbReference type="Gene3D" id="3.30.1600.10">
    <property type="entry name" value="SIR2/SIRT2 'Small Domain"/>
    <property type="match status" value="1"/>
</dbReference>
<dbReference type="CDD" id="cd01408">
    <property type="entry name" value="SIRT1"/>
    <property type="match status" value="1"/>
</dbReference>
<reference evidence="11" key="1">
    <citation type="submission" date="2023-06" db="EMBL/GenBank/DDBJ databases">
        <authorList>
            <person name="Noh H."/>
        </authorList>
    </citation>
    <scope>NUCLEOTIDE SEQUENCE</scope>
    <source>
        <strain evidence="11">DUCC20226</strain>
    </source>
</reference>
<dbReference type="GO" id="GO:0017136">
    <property type="term" value="F:histone deacetylase activity, NAD-dependent"/>
    <property type="evidence" value="ECO:0007669"/>
    <property type="project" value="TreeGrafter"/>
</dbReference>
<keyword evidence="4 7" id="KW-0479">Metal-binding</keyword>
<sequence>MGQEQSGLIEDDVPPTTLSERSLSAVAQMIKDGHAQKIVVMTGAGISTAAGIPDFRSPNTGLYANLARLNLPYAEAVFDISYFRKNPDPFYVLAKELYPGNYSPTISHAFIALLAKKNLLRMLFTQNIDCLERQAGVPGELIVEAHGSFATQRCIECKTTFPDDKMKDYVFQGQVPRCVDKKCDGLVKPDIVFFGEQLPEQFHKNRHVPSYGDLVLVMGTSLTVQPFASLPEMAKDETPRVLFNLERVGSMGTRPDDVLVLGDCDSGVRKLANELGWGGELEAVWREIVGDKEAERQLRSAEEREAALQADVEDLADKVGAGLKLDDASGSRDGADTTSDEEEDDDGERRVLVNPSRSEPESQSTPDAAQQAPSDQQEHKEALSNDVATSEQSSSEVKDDTPATSAVAFKESSDSAPAHVETPKKDTGEDQTQDKTDKPALDSPGKSAL</sequence>
<dbReference type="EMBL" id="JAUJFL010000006">
    <property type="protein sequence ID" value="KAK2601093.1"/>
    <property type="molecule type" value="Genomic_DNA"/>
</dbReference>
<dbReference type="SUPFAM" id="SSF52467">
    <property type="entry name" value="DHS-like NAD/FAD-binding domain"/>
    <property type="match status" value="1"/>
</dbReference>
<keyword evidence="5 7" id="KW-0862">Zinc</keyword>
<dbReference type="Proteomes" id="UP001265746">
    <property type="component" value="Unassembled WGS sequence"/>
</dbReference>
<dbReference type="PANTHER" id="PTHR11085:SF6">
    <property type="entry name" value="NAD-DEPENDENT PROTEIN DEACETYLASE SIRTUIN-2"/>
    <property type="match status" value="1"/>
</dbReference>
<accession>A0AAD9W1Z1</accession>
<evidence type="ECO:0000256" key="8">
    <source>
        <dbReference type="SAM" id="Coils"/>
    </source>
</evidence>
<feature type="compositionally biased region" description="Low complexity" evidence="9">
    <location>
        <begin position="366"/>
        <end position="375"/>
    </location>
</feature>
<dbReference type="InterPro" id="IPR026591">
    <property type="entry name" value="Sirtuin_cat_small_dom_sf"/>
</dbReference>
<dbReference type="AlphaFoldDB" id="A0AAD9W1Z1"/>
<comment type="similarity">
    <text evidence="2">Belongs to the sirtuin family. Class I subfamily.</text>
</comment>
<name>A0AAD9W1Z1_PHOAM</name>
<feature type="region of interest" description="Disordered" evidence="9">
    <location>
        <begin position="323"/>
        <end position="449"/>
    </location>
</feature>
<keyword evidence="12" id="KW-1185">Reference proteome</keyword>
<feature type="coiled-coil region" evidence="8">
    <location>
        <begin position="291"/>
        <end position="318"/>
    </location>
</feature>
<evidence type="ECO:0000313" key="12">
    <source>
        <dbReference type="Proteomes" id="UP001265746"/>
    </source>
</evidence>
<dbReference type="GO" id="GO:0070403">
    <property type="term" value="F:NAD+ binding"/>
    <property type="evidence" value="ECO:0007669"/>
    <property type="project" value="InterPro"/>
</dbReference>
<dbReference type="InterPro" id="IPR026590">
    <property type="entry name" value="Ssirtuin_cat_dom"/>
</dbReference>
<evidence type="ECO:0000256" key="9">
    <source>
        <dbReference type="SAM" id="MobiDB-lite"/>
    </source>
</evidence>
<comment type="caution">
    <text evidence="11">The sequence shown here is derived from an EMBL/GenBank/DDBJ whole genome shotgun (WGS) entry which is preliminary data.</text>
</comment>
<feature type="domain" description="Deacetylase sirtuin-type" evidence="10">
    <location>
        <begin position="16"/>
        <end position="278"/>
    </location>
</feature>
<dbReference type="InterPro" id="IPR029035">
    <property type="entry name" value="DHS-like_NAD/FAD-binding_dom"/>
</dbReference>
<feature type="binding site" evidence="7">
    <location>
        <position position="154"/>
    </location>
    <ligand>
        <name>Zn(2+)</name>
        <dbReference type="ChEBI" id="CHEBI:29105"/>
    </ligand>
</feature>
<dbReference type="InterPro" id="IPR050134">
    <property type="entry name" value="NAD-dep_sirtuin_deacylases"/>
</dbReference>
<evidence type="ECO:0000256" key="6">
    <source>
        <dbReference type="ARBA" id="ARBA00023027"/>
    </source>
</evidence>
<dbReference type="GO" id="GO:0005634">
    <property type="term" value="C:nucleus"/>
    <property type="evidence" value="ECO:0007669"/>
    <property type="project" value="TreeGrafter"/>
</dbReference>
<evidence type="ECO:0000256" key="2">
    <source>
        <dbReference type="ARBA" id="ARBA00006924"/>
    </source>
</evidence>
<feature type="compositionally biased region" description="Polar residues" evidence="9">
    <location>
        <begin position="386"/>
        <end position="395"/>
    </location>
</feature>
<evidence type="ECO:0000256" key="7">
    <source>
        <dbReference type="PROSITE-ProRule" id="PRU00236"/>
    </source>
</evidence>
<feature type="active site" description="Proton acceptor" evidence="7">
    <location>
        <position position="146"/>
    </location>
</feature>
<feature type="compositionally biased region" description="Polar residues" evidence="9">
    <location>
        <begin position="355"/>
        <end position="365"/>
    </location>
</feature>
<dbReference type="Pfam" id="PF02146">
    <property type="entry name" value="SIR2"/>
    <property type="match status" value="1"/>
</dbReference>
<protein>
    <recommendedName>
        <fullName evidence="10">Deacetylase sirtuin-type domain-containing protein</fullName>
    </recommendedName>
</protein>
<dbReference type="GO" id="GO:0046872">
    <property type="term" value="F:metal ion binding"/>
    <property type="evidence" value="ECO:0007669"/>
    <property type="project" value="UniProtKB-KW"/>
</dbReference>
<evidence type="ECO:0000256" key="4">
    <source>
        <dbReference type="ARBA" id="ARBA00022723"/>
    </source>
</evidence>
<feature type="binding site" evidence="7">
    <location>
        <position position="183"/>
    </location>
    <ligand>
        <name>Zn(2+)</name>
        <dbReference type="ChEBI" id="CHEBI:29105"/>
    </ligand>
</feature>
<keyword evidence="3" id="KW-0808">Transferase</keyword>
<proteinExistence type="inferred from homology"/>
<feature type="binding site" evidence="7">
    <location>
        <position position="157"/>
    </location>
    <ligand>
        <name>Zn(2+)</name>
        <dbReference type="ChEBI" id="CHEBI:29105"/>
    </ligand>
</feature>
<feature type="compositionally biased region" description="Basic and acidic residues" evidence="9">
    <location>
        <begin position="421"/>
        <end position="440"/>
    </location>
</feature>
<dbReference type="PROSITE" id="PS50305">
    <property type="entry name" value="SIRTUIN"/>
    <property type="match status" value="1"/>
</dbReference>
<keyword evidence="6" id="KW-0520">NAD</keyword>
<dbReference type="InterPro" id="IPR003000">
    <property type="entry name" value="Sirtuin"/>
</dbReference>
<evidence type="ECO:0000259" key="10">
    <source>
        <dbReference type="PROSITE" id="PS50305"/>
    </source>
</evidence>
<gene>
    <name evidence="11" type="ORF">N8I77_010565</name>
</gene>
<evidence type="ECO:0000313" key="11">
    <source>
        <dbReference type="EMBL" id="KAK2601093.1"/>
    </source>
</evidence>
<dbReference type="PANTHER" id="PTHR11085">
    <property type="entry name" value="NAD-DEPENDENT PROTEIN DEACYLASE SIRTUIN-5, MITOCHONDRIAL-RELATED"/>
    <property type="match status" value="1"/>
</dbReference>
<evidence type="ECO:0000256" key="3">
    <source>
        <dbReference type="ARBA" id="ARBA00022679"/>
    </source>
</evidence>
<evidence type="ECO:0000256" key="5">
    <source>
        <dbReference type="ARBA" id="ARBA00022833"/>
    </source>
</evidence>